<evidence type="ECO:0000313" key="2">
    <source>
        <dbReference type="EMBL" id="KAA8701154.1"/>
    </source>
</evidence>
<feature type="transmembrane region" description="Helical" evidence="1">
    <location>
        <begin position="36"/>
        <end position="58"/>
    </location>
</feature>
<keyword evidence="1" id="KW-1133">Transmembrane helix</keyword>
<feature type="transmembrane region" description="Helical" evidence="1">
    <location>
        <begin position="6"/>
        <end position="24"/>
    </location>
</feature>
<proteinExistence type="predicted"/>
<gene>
    <name evidence="2" type="ORF">F4V48_09230</name>
</gene>
<dbReference type="EMBL" id="VXKC01000022">
    <property type="protein sequence ID" value="KAA8701154.1"/>
    <property type="molecule type" value="Genomic_DNA"/>
</dbReference>
<dbReference type="RefSeq" id="WP_058210616.1">
    <property type="nucleotide sequence ID" value="NZ_JBHSBR010000067.1"/>
</dbReference>
<keyword evidence="1" id="KW-0472">Membrane</keyword>
<comment type="caution">
    <text evidence="2">The sequence shown here is derived from an EMBL/GenBank/DDBJ whole genome shotgun (WGS) entry which is preliminary data.</text>
</comment>
<dbReference type="Proteomes" id="UP000325203">
    <property type="component" value="Unassembled WGS sequence"/>
</dbReference>
<evidence type="ECO:0000313" key="3">
    <source>
        <dbReference type="Proteomes" id="UP000325203"/>
    </source>
</evidence>
<keyword evidence="1" id="KW-0812">Transmembrane</keyword>
<protein>
    <submittedName>
        <fullName evidence="2">Uncharacterized protein</fullName>
    </submittedName>
</protein>
<accession>A0A5M9PXH8</accession>
<dbReference type="AlphaFoldDB" id="A0A5M9PXH8"/>
<dbReference type="PROSITE" id="PS51257">
    <property type="entry name" value="PROKAR_LIPOPROTEIN"/>
    <property type="match status" value="1"/>
</dbReference>
<reference evidence="2 3" key="1">
    <citation type="submission" date="2019-09" db="EMBL/GenBank/DDBJ databases">
        <title>Draft genome sequence of various Type strains from the CCUG.</title>
        <authorList>
            <person name="Pineiro-Iglesias B."/>
            <person name="Tunovic T."/>
            <person name="Unosson C."/>
            <person name="Inganas E."/>
            <person name="Ohlen M."/>
            <person name="Cardew S."/>
            <person name="Jensie-Markopoulos S."/>
            <person name="Salva-Serra F."/>
            <person name="Jaen-Luchoro D."/>
            <person name="Karlsson R."/>
            <person name="Svensson-Stadler L."/>
            <person name="Chun J."/>
            <person name="Moore E."/>
        </authorList>
    </citation>
    <scope>NUCLEOTIDE SEQUENCE [LARGE SCALE GENOMIC DNA]</scope>
    <source>
        <strain evidence="2 3">CCUG 32210T</strain>
    </source>
</reference>
<name>A0A5M9PXH8_LACLH</name>
<organism evidence="2 3">
    <name type="scientific">Lactococcus lactis subsp. hordniae</name>
    <dbReference type="NCBI Taxonomy" id="203404"/>
    <lineage>
        <taxon>Bacteria</taxon>
        <taxon>Bacillati</taxon>
        <taxon>Bacillota</taxon>
        <taxon>Bacilli</taxon>
        <taxon>Lactobacillales</taxon>
        <taxon>Streptococcaceae</taxon>
        <taxon>Lactococcus</taxon>
    </lineage>
</organism>
<sequence>MKNNNGWFITTLFLLGCIALLGGFSGHIQVMSFDTLRACIISLIFAVIVLLLQVPVLLNNWLEKKEGKTK</sequence>
<evidence type="ECO:0000256" key="1">
    <source>
        <dbReference type="SAM" id="Phobius"/>
    </source>
</evidence>